<accession>A0A0S6WA75</accession>
<keyword evidence="2 4" id="KW-0808">Transferase</keyword>
<evidence type="ECO:0000256" key="4">
    <source>
        <dbReference type="RuleBase" id="RU003733"/>
    </source>
</evidence>
<dbReference type="SUPFAM" id="SSF53067">
    <property type="entry name" value="Actin-like ATPase domain"/>
    <property type="match status" value="2"/>
</dbReference>
<evidence type="ECO:0000256" key="2">
    <source>
        <dbReference type="ARBA" id="ARBA00022679"/>
    </source>
</evidence>
<evidence type="ECO:0000313" key="7">
    <source>
        <dbReference type="EMBL" id="GAK55268.1"/>
    </source>
</evidence>
<dbReference type="InterPro" id="IPR018484">
    <property type="entry name" value="FGGY_N"/>
</dbReference>
<dbReference type="AlphaFoldDB" id="A0A0S6WA75"/>
<evidence type="ECO:0000313" key="8">
    <source>
        <dbReference type="Proteomes" id="UP000030661"/>
    </source>
</evidence>
<dbReference type="GO" id="GO:0005975">
    <property type="term" value="P:carbohydrate metabolic process"/>
    <property type="evidence" value="ECO:0007669"/>
    <property type="project" value="InterPro"/>
</dbReference>
<dbReference type="STRING" id="1499967.U27_02100"/>
<proteinExistence type="inferred from homology"/>
<keyword evidence="3 4" id="KW-0418">Kinase</keyword>
<dbReference type="HOGENOM" id="CLU_009281_3_2_0"/>
<comment type="similarity">
    <text evidence="1 4">Belongs to the FGGY kinase family.</text>
</comment>
<dbReference type="PROSITE" id="PS00445">
    <property type="entry name" value="FGGY_KINASES_2"/>
    <property type="match status" value="1"/>
</dbReference>
<dbReference type="InterPro" id="IPR018485">
    <property type="entry name" value="FGGY_C"/>
</dbReference>
<gene>
    <name evidence="7" type="ORF">U27_02100</name>
</gene>
<feature type="domain" description="Carbohydrate kinase FGGY N-terminal" evidence="5">
    <location>
        <begin position="7"/>
        <end position="247"/>
    </location>
</feature>
<feature type="domain" description="Carbohydrate kinase FGGY C-terminal" evidence="6">
    <location>
        <begin position="256"/>
        <end position="440"/>
    </location>
</feature>
<dbReference type="PIRSF" id="PIRSF000538">
    <property type="entry name" value="GlpK"/>
    <property type="match status" value="1"/>
</dbReference>
<keyword evidence="8" id="KW-1185">Reference proteome</keyword>
<evidence type="ECO:0000256" key="1">
    <source>
        <dbReference type="ARBA" id="ARBA00009156"/>
    </source>
</evidence>
<sequence length="499" mass="54684">MKTQQWILAIDMGTSATKGVLFDLQGKVKSVARKSYPMLSPQIGWSEQEPELVFEAVLEVLRETYASKPAEVEIPGIAFSSQMYSILAIDREGKPLSNSLTWADRRSAEIASAFRQHPDARELYQRTGCPLDAIYPFSKIKWLQAQANNDQIARFISIKEYVLHNLLGEYVVDWSTASATGMFDIRQHIWNPLALELLDISEQQLSAVVPPGQILSDWKPDILTYTQIPAGTPCIIGGGDGPMASLGVGAVQSDILAVNVGTSAAARSILPAPVIDSHGNLWTYALDGDSWVIGGITSSGGILYDWFTTTFATGVSHVDINNQVATIAPGAEGLTFIPYLGGEQCPVWNPNTRGSFLGMTFTHTYAHFIRAVLEGITRSIYRMTKSIELTIQQPFQEIRVTGGLTSSSTWLQIAADMFGCRVVIPDTPEGSARGAAFMALKVLGMTTAKTLISENQAAQTRIEPNVQVHQFYMEQDEQFDQSLAATKSLDYTECKVKFP</sequence>
<dbReference type="InterPro" id="IPR000577">
    <property type="entry name" value="Carb_kinase_FGGY"/>
</dbReference>
<reference evidence="7" key="1">
    <citation type="journal article" date="2015" name="PeerJ">
        <title>First genomic representation of candidate bacterial phylum KSB3 points to enhanced environmental sensing as a trigger of wastewater bulking.</title>
        <authorList>
            <person name="Sekiguchi Y."/>
            <person name="Ohashi A."/>
            <person name="Parks D.H."/>
            <person name="Yamauchi T."/>
            <person name="Tyson G.W."/>
            <person name="Hugenholtz P."/>
        </authorList>
    </citation>
    <scope>NUCLEOTIDE SEQUENCE [LARGE SCALE GENOMIC DNA]</scope>
</reference>
<dbReference type="InterPro" id="IPR050406">
    <property type="entry name" value="FGGY_Carb_Kinase"/>
</dbReference>
<evidence type="ECO:0000259" key="5">
    <source>
        <dbReference type="Pfam" id="PF00370"/>
    </source>
</evidence>
<dbReference type="GO" id="GO:0016301">
    <property type="term" value="F:kinase activity"/>
    <property type="evidence" value="ECO:0007669"/>
    <property type="project" value="UniProtKB-KW"/>
</dbReference>
<dbReference type="Proteomes" id="UP000030661">
    <property type="component" value="Unassembled WGS sequence"/>
</dbReference>
<protein>
    <submittedName>
        <fullName evidence="7">Gluconokinase</fullName>
    </submittedName>
</protein>
<dbReference type="eggNOG" id="COG1070">
    <property type="taxonomic scope" value="Bacteria"/>
</dbReference>
<evidence type="ECO:0000259" key="6">
    <source>
        <dbReference type="Pfam" id="PF02782"/>
    </source>
</evidence>
<name>A0A0S6WA75_VECG1</name>
<dbReference type="PANTHER" id="PTHR43095:SF2">
    <property type="entry name" value="GLUCONOKINASE"/>
    <property type="match status" value="1"/>
</dbReference>
<dbReference type="InterPro" id="IPR043129">
    <property type="entry name" value="ATPase_NBD"/>
</dbReference>
<dbReference type="Pfam" id="PF00370">
    <property type="entry name" value="FGGY_N"/>
    <property type="match status" value="1"/>
</dbReference>
<dbReference type="Gene3D" id="3.30.420.40">
    <property type="match status" value="2"/>
</dbReference>
<evidence type="ECO:0000256" key="3">
    <source>
        <dbReference type="ARBA" id="ARBA00022777"/>
    </source>
</evidence>
<dbReference type="EMBL" id="DF820463">
    <property type="protein sequence ID" value="GAK55268.1"/>
    <property type="molecule type" value="Genomic_DNA"/>
</dbReference>
<dbReference type="CDD" id="cd07770">
    <property type="entry name" value="ASKHA_NBD_FGGY_GntK"/>
    <property type="match status" value="1"/>
</dbReference>
<dbReference type="GO" id="GO:0016773">
    <property type="term" value="F:phosphotransferase activity, alcohol group as acceptor"/>
    <property type="evidence" value="ECO:0007669"/>
    <property type="project" value="InterPro"/>
</dbReference>
<dbReference type="InterPro" id="IPR018483">
    <property type="entry name" value="Carb_kinase_FGGY_CS"/>
</dbReference>
<organism evidence="7">
    <name type="scientific">Vecturithrix granuli</name>
    <dbReference type="NCBI Taxonomy" id="1499967"/>
    <lineage>
        <taxon>Bacteria</taxon>
        <taxon>Candidatus Moduliflexota</taxon>
        <taxon>Candidatus Vecturitrichia</taxon>
        <taxon>Candidatus Vecturitrichales</taxon>
        <taxon>Candidatus Vecturitrichaceae</taxon>
        <taxon>Candidatus Vecturithrix</taxon>
    </lineage>
</organism>
<dbReference type="Pfam" id="PF02782">
    <property type="entry name" value="FGGY_C"/>
    <property type="match status" value="1"/>
</dbReference>
<dbReference type="PANTHER" id="PTHR43095">
    <property type="entry name" value="SUGAR KINASE"/>
    <property type="match status" value="1"/>
</dbReference>